<feature type="domain" description="Trimeric autotransporter adhesin YadA-like stalk" evidence="13">
    <location>
        <begin position="644"/>
        <end position="684"/>
    </location>
</feature>
<evidence type="ECO:0000256" key="4">
    <source>
        <dbReference type="ARBA" id="ARBA00022448"/>
    </source>
</evidence>
<evidence type="ECO:0000259" key="14">
    <source>
        <dbReference type="Pfam" id="PF13018"/>
    </source>
</evidence>
<dbReference type="InterPro" id="IPR024973">
    <property type="entry name" value="ESPR"/>
</dbReference>
<keyword evidence="5" id="KW-1134">Transmembrane beta strand</keyword>
<evidence type="ECO:0000256" key="10">
    <source>
        <dbReference type="ARBA" id="ARBA00023237"/>
    </source>
</evidence>
<dbReference type="Gene3D" id="3.30.1300.30">
    <property type="entry name" value="GSPII I/J protein-like"/>
    <property type="match status" value="1"/>
</dbReference>
<organism evidence="15 16">
    <name type="scientific">Taylorella equigenitalis (strain MCE9)</name>
    <dbReference type="NCBI Taxonomy" id="937774"/>
    <lineage>
        <taxon>Bacteria</taxon>
        <taxon>Pseudomonadati</taxon>
        <taxon>Pseudomonadota</taxon>
        <taxon>Betaproteobacteria</taxon>
        <taxon>Burkholderiales</taxon>
        <taxon>Alcaligenaceae</taxon>
        <taxon>Taylorella</taxon>
    </lineage>
</organism>
<feature type="domain" description="Trimeric autotransporter adhesin YadA-like C-terminal membrane anchor" evidence="12">
    <location>
        <begin position="1028"/>
        <end position="1088"/>
    </location>
</feature>
<reference evidence="15 16" key="1">
    <citation type="journal article" date="2011" name="J. Bacteriol.">
        <title>Genome sequence of Taylorella equigenitalis MCE9, the causative agent of contagious equine metritis.</title>
        <authorList>
            <person name="Hebert L."/>
            <person name="Moumen B."/>
            <person name="Duquesne F."/>
            <person name="Breuil M.F."/>
            <person name="Laugier C."/>
            <person name="Batto J.M."/>
            <person name="Renault P."/>
            <person name="Petry S."/>
        </authorList>
    </citation>
    <scope>NUCLEOTIDE SEQUENCE [LARGE SCALE GENOMIC DNA]</scope>
    <source>
        <strain evidence="15 16">MCE9</strain>
    </source>
</reference>
<dbReference type="SUPFAM" id="SSF101967">
    <property type="entry name" value="Adhesin YadA, collagen-binding domain"/>
    <property type="match status" value="2"/>
</dbReference>
<gene>
    <name evidence="15" type="ordered locus">TEQUI_0556</name>
</gene>
<feature type="region of interest" description="Disordered" evidence="11">
    <location>
        <begin position="986"/>
        <end position="1005"/>
    </location>
</feature>
<dbReference type="Gene3D" id="1.20.5.170">
    <property type="match status" value="1"/>
</dbReference>
<evidence type="ECO:0000256" key="7">
    <source>
        <dbReference type="ARBA" id="ARBA00022729"/>
    </source>
</evidence>
<dbReference type="GO" id="GO:0015031">
    <property type="term" value="P:protein transport"/>
    <property type="evidence" value="ECO:0007669"/>
    <property type="project" value="UniProtKB-KW"/>
</dbReference>
<dbReference type="AlphaFoldDB" id="A0A654KGC0"/>
<evidence type="ECO:0000259" key="13">
    <source>
        <dbReference type="Pfam" id="PF05662"/>
    </source>
</evidence>
<evidence type="ECO:0000313" key="16">
    <source>
        <dbReference type="Proteomes" id="UP000007472"/>
    </source>
</evidence>
<dbReference type="InterPro" id="IPR005594">
    <property type="entry name" value="YadA_C"/>
</dbReference>
<feature type="domain" description="Trimeric autotransporter adhesin YadA-like stalk" evidence="13">
    <location>
        <begin position="985"/>
        <end position="1015"/>
    </location>
</feature>
<evidence type="ECO:0000256" key="2">
    <source>
        <dbReference type="ARBA" id="ARBA00004442"/>
    </source>
</evidence>
<evidence type="ECO:0000256" key="6">
    <source>
        <dbReference type="ARBA" id="ARBA00022692"/>
    </source>
</evidence>
<dbReference type="Pfam" id="PF05662">
    <property type="entry name" value="YadA_stalk"/>
    <property type="match status" value="2"/>
</dbReference>
<evidence type="ECO:0000256" key="5">
    <source>
        <dbReference type="ARBA" id="ARBA00022452"/>
    </source>
</evidence>
<dbReference type="Pfam" id="PF13018">
    <property type="entry name" value="ESPR"/>
    <property type="match status" value="1"/>
</dbReference>
<evidence type="ECO:0000259" key="12">
    <source>
        <dbReference type="Pfam" id="PF03895"/>
    </source>
</evidence>
<evidence type="ECO:0000256" key="11">
    <source>
        <dbReference type="SAM" id="MobiDB-lite"/>
    </source>
</evidence>
<accession>A0A654KGC0</accession>
<protein>
    <submittedName>
        <fullName evidence="15">Uncharacterized protein</fullName>
    </submittedName>
</protein>
<keyword evidence="4" id="KW-0813">Transport</keyword>
<proteinExistence type="inferred from homology"/>
<evidence type="ECO:0000256" key="3">
    <source>
        <dbReference type="ARBA" id="ARBA00005848"/>
    </source>
</evidence>
<keyword evidence="6" id="KW-0812">Transmembrane</keyword>
<dbReference type="GO" id="GO:0009986">
    <property type="term" value="C:cell surface"/>
    <property type="evidence" value="ECO:0007669"/>
    <property type="project" value="UniProtKB-SubCell"/>
</dbReference>
<dbReference type="Proteomes" id="UP000007472">
    <property type="component" value="Chromosome"/>
</dbReference>
<keyword evidence="7" id="KW-0732">Signal</keyword>
<dbReference type="EMBL" id="CP002456">
    <property type="protein sequence ID" value="ADU91498.1"/>
    <property type="molecule type" value="Genomic_DNA"/>
</dbReference>
<evidence type="ECO:0000256" key="9">
    <source>
        <dbReference type="ARBA" id="ARBA00023136"/>
    </source>
</evidence>
<feature type="domain" description="ESPR" evidence="14">
    <location>
        <begin position="1"/>
        <end position="44"/>
    </location>
</feature>
<dbReference type="SUPFAM" id="SSF54523">
    <property type="entry name" value="Pili subunits"/>
    <property type="match status" value="1"/>
</dbReference>
<evidence type="ECO:0000256" key="8">
    <source>
        <dbReference type="ARBA" id="ARBA00022927"/>
    </source>
</evidence>
<name>A0A654KGC0_TAYEM</name>
<comment type="similarity">
    <text evidence="3">Belongs to the autotransporter-2 (AT-2) (TC 1.B.40) family.</text>
</comment>
<dbReference type="InterPro" id="IPR011049">
    <property type="entry name" value="Serralysin-like_metalloprot_C"/>
</dbReference>
<sequence>MNRVFKSKFNKKLGAWVAVSELARGFSKNSKIAVVGVALVATAGIADAKQTINEEVEVTDSVVVKKNAKVDGSLLLNGFNIRGIKGTSVAGPKLVIDYLNPNPENPEWTPEYFNIQIGVGAYAKGTQAYSIGQFSKADGKDDFAVGHYAKAIGDYNSVFGYKTQAYTFSVALGNYNFADNSSFAAGQYNYAFTRESVAVGIENVSYFNYAVAMGAGNTSSSATAVSMGVNNYAGQSNLMGFKDVGGVETPRLVDVLDFENNKFEPISDKPEDNLKAFFIKNMRNKEYSVSSLWQFYGLTFTGEDDPNLKKLKQYENYKYIINALKEADKDKNNFQTALGNFNTATGNLSSGVGSMNLAIGDASSAIGHNNLSLGAWSSAIGDYNTSVGKFNSALGYFNLTLGEYSIAVGTRNVAENTEGKVSRAGLEGSVAIGAFNKVQDDAIGLGTKNIVSAGSIAVGGANRLIKKDISIKNNAIVEGNESTLNPNGFVFGYDNKLYAGTKGSDNVTIVGGQNFVQNTLQSSVFGYRNFVGAEMDFSQARPGFIKLKDRTTSYAFVMGNLNFSNASFSTVLGNENEVKETADYSVVLGDHIKADIRGAIYLGSYAKTKGYVKADVPEGKNWKWAANLDKARVMTIGSEGFERQIQHVAAGRINKDSTDAVNGSQLFAVADDLANKINGLTGQSPSIMLQGDLGTTQTLPLSNVINIVGSNTTAGDLITGNIGVEVTKDGSVAIKLSKKLTGIESINFGDSVVLNKELVKKIQNFDPSSGGTGSSTKQLNIADQAGTKAQPKEDTVQLVGGAKDSSDNNIKTVVDTKDKEKVHIKLAKNLKGLESAEFVDENGNGTVITKDGIKTVVKEKDSEGKDVIKEIAMGTSYVGDDGNKVDIPLNKTLNIKGGATDVSTENNVGVVKGDDSTLNIRLSKNLKGIESIDGLKEMSYDDMQDSSNDNKAVSVKSMKNYIEKYGTPGGSGGSDFNGDAGGKEITNLKPGTKSNSAATVGQLEDAKREVRRDAFSGAAMAMAVANLPQSTTTGEKTVSIAAGVVEGRTGYAMGISSTSMSGKWKLRGSITGSDRGHIGGGIGAGYSWK</sequence>
<keyword evidence="9" id="KW-0472">Membrane</keyword>
<dbReference type="GO" id="GO:0009279">
    <property type="term" value="C:cell outer membrane"/>
    <property type="evidence" value="ECO:0007669"/>
    <property type="project" value="UniProtKB-SubCell"/>
</dbReference>
<evidence type="ECO:0000256" key="1">
    <source>
        <dbReference type="ARBA" id="ARBA00004241"/>
    </source>
</evidence>
<dbReference type="CDD" id="cd12820">
    <property type="entry name" value="LbR_YadA-like"/>
    <property type="match status" value="2"/>
</dbReference>
<keyword evidence="10" id="KW-0998">Cell outer membrane</keyword>
<keyword evidence="8" id="KW-0653">Protein transport</keyword>
<dbReference type="Pfam" id="PF03895">
    <property type="entry name" value="YadA_anchor"/>
    <property type="match status" value="1"/>
</dbReference>
<dbReference type="KEGG" id="teq:TEQUI_0556"/>
<dbReference type="InterPro" id="IPR045584">
    <property type="entry name" value="Pilin-like"/>
</dbReference>
<evidence type="ECO:0000313" key="15">
    <source>
        <dbReference type="EMBL" id="ADU91498.1"/>
    </source>
</evidence>
<comment type="subcellular location">
    <subcellularLocation>
        <location evidence="2">Cell outer membrane</location>
    </subcellularLocation>
    <subcellularLocation>
        <location evidence="1">Cell surface</location>
    </subcellularLocation>
</comment>
<dbReference type="InterPro" id="IPR008635">
    <property type="entry name" value="Coiled_stalk_dom"/>
</dbReference>
<dbReference type="Gene3D" id="2.150.10.10">
    <property type="entry name" value="Serralysin-like metalloprotease, C-terminal"/>
    <property type="match status" value="3"/>
</dbReference>